<accession>A0ABQ5D450</accession>
<organism evidence="1 2">
    <name type="scientific">Tanacetum coccineum</name>
    <dbReference type="NCBI Taxonomy" id="301880"/>
    <lineage>
        <taxon>Eukaryota</taxon>
        <taxon>Viridiplantae</taxon>
        <taxon>Streptophyta</taxon>
        <taxon>Embryophyta</taxon>
        <taxon>Tracheophyta</taxon>
        <taxon>Spermatophyta</taxon>
        <taxon>Magnoliopsida</taxon>
        <taxon>eudicotyledons</taxon>
        <taxon>Gunneridae</taxon>
        <taxon>Pentapetalae</taxon>
        <taxon>asterids</taxon>
        <taxon>campanulids</taxon>
        <taxon>Asterales</taxon>
        <taxon>Asteraceae</taxon>
        <taxon>Asteroideae</taxon>
        <taxon>Anthemideae</taxon>
        <taxon>Anthemidinae</taxon>
        <taxon>Tanacetum</taxon>
    </lineage>
</organism>
<gene>
    <name evidence="1" type="ORF">Tco_0923556</name>
</gene>
<protein>
    <submittedName>
        <fullName evidence="1">Uncharacterized protein</fullName>
    </submittedName>
</protein>
<reference evidence="1" key="1">
    <citation type="journal article" date="2022" name="Int. J. Mol. Sci.">
        <title>Draft Genome of Tanacetum Coccineum: Genomic Comparison of Closely Related Tanacetum-Family Plants.</title>
        <authorList>
            <person name="Yamashiro T."/>
            <person name="Shiraishi A."/>
            <person name="Nakayama K."/>
            <person name="Satake H."/>
        </authorList>
    </citation>
    <scope>NUCLEOTIDE SEQUENCE</scope>
</reference>
<reference evidence="1" key="2">
    <citation type="submission" date="2022-01" db="EMBL/GenBank/DDBJ databases">
        <authorList>
            <person name="Yamashiro T."/>
            <person name="Shiraishi A."/>
            <person name="Satake H."/>
            <person name="Nakayama K."/>
        </authorList>
    </citation>
    <scope>NUCLEOTIDE SEQUENCE</scope>
</reference>
<sequence>MSIIGIKVNEWYGYGHLEEIFVKRADQQLYTFKEGDFKRLHLNDIEDMLLLIVQKKLNNLNRNVIVHLATSLHMSHRPAYTTLSDPQGVIYEDKLKRKRFMRADELHKFSDGTLISVHETLAQMLHELHLGYNTAMRRRKWTRLDQQRTRIIIKAINQKLLDRRIMRSLEKFVGVPEHQSDNKVFTMMMEILPEPTSNKLCGKLCGSDEVLKLKLNNFKKDEITSFQEQEKYEHVVPKVTSSQDGKRSQDDDKILCLVDDLKEAQVHMQVKLKGTSSSLKSKDRC</sequence>
<evidence type="ECO:0000313" key="1">
    <source>
        <dbReference type="EMBL" id="GJT33137.1"/>
    </source>
</evidence>
<dbReference type="EMBL" id="BQNB010014852">
    <property type="protein sequence ID" value="GJT33137.1"/>
    <property type="molecule type" value="Genomic_DNA"/>
</dbReference>
<dbReference type="Proteomes" id="UP001151760">
    <property type="component" value="Unassembled WGS sequence"/>
</dbReference>
<comment type="caution">
    <text evidence="1">The sequence shown here is derived from an EMBL/GenBank/DDBJ whole genome shotgun (WGS) entry which is preliminary data.</text>
</comment>
<proteinExistence type="predicted"/>
<name>A0ABQ5D450_9ASTR</name>
<keyword evidence="2" id="KW-1185">Reference proteome</keyword>
<evidence type="ECO:0000313" key="2">
    <source>
        <dbReference type="Proteomes" id="UP001151760"/>
    </source>
</evidence>